<name>A0ABR4PL95_9HELO</name>
<accession>A0ABR4PL95</accession>
<sequence>MKSHINLRGDDVFSNLPTIYAKMDLVENYLHRSEWEDSQIECLQPFSRPDIHHTHPNSIPKDLKEPPNLQLEDIHWQPSYLQRLVLLGFTTLFALILVASEVLQKLSQRNHGLATSYPGLHYLWTYGPTAVLTLVASFWYRIEFQTKMITPWARIFNRSDKASTSLLQDYLSSSPPTLLRHAVKNRDCAVLATATVSLLMKLLIVLSSGLITLSSTKVPVENVLITLKDTFVDSNIKLQSSDQSLPFYIMQGLLRGDIGVPVGITPDFAYQTIDTTNSALESSSQVEATVDGLTNSLECESANLSLIYAVPPIRYLPDGLYTNLTATSSSCSALFKLPGPSWNQTDRVSNSSLAYFARLATSQCTGTSGDSGMRLLIWFGLMNYTNDYFHTYSDMGGGGYPIPFGKLVRSTQLLCTPSYRLTKVDVIQNGTQTLSLSENSAASNSTLSSVHPWQLMQAHLDSYENSAQSTSYSVLGSDYVNITNSQQQIDVDQYMNVSLTMYVPSRTSIERFYDPDFLVNITNLYYQQYTAIIAKQSLMSSDATTNATAPLAAVGSYVAMRNRLVVRVWSAQWMAGLLTICLLLSLALIFILPGHSVVPRNPSTLHGMAALVANSQYLLEDLQDAGNGKETLLKKNLKASTFSLDAFVAPHVDPKISAQFFIKRKTGNDSEDSTGPRLPQTKAKNITPTMLRSRTRLLIAFVTIGLIITLELLLFKSRSKGCLGYVIDDTYIHYAWTVVPALIFAALATVFAAFDFAIRSVMPYARLKRMVSVEEFMNLEFLDSSVLTIMYRQMRLRYFPPLAATTSLLIASLFTIFSASLFQALPRAVTVPVSLQVVNSFSLTANPEASSQEVASFVLQGLYTTYPQWTWEGMAFPEFNLKGAWPSGAMSLDSPEYILETIIPTIRSSMTCQMYDSSVIQYNLSVGFVGNSVYWGFNMTNTLGVIIEGENCELDRSVTDDYIGYNAYFSTQNNGYFGFGMATDKATIAQGCSKLLYVWGHVNYNVTPPVTFISAMGCNQTFESVDVRTKFKGTNFTMTPDAPPVPIEATTRNTTALPGLSLTPLADPYSYLPRVPAGSPADQFDAFFGLLMSSPQNTLSTSTLSATDQISSIAAAIQYQHGIIQAQNLVGNWVPANESNSTLPSGVSGRTDADFTYAGNLTDPLGGGRGLCISQDAASTHILAALLGIALLLFVISWIGMPESAIAVLPRQTPLSIASAVALIAGGNLVSFLPPNADSCTDEEIKRSLGSERGVWLGWANMPDEEGRMAGQENEGGVSRFGVFVVEREMMDEVKGKKYRKLGG</sequence>
<evidence type="ECO:0000313" key="3">
    <source>
        <dbReference type="Proteomes" id="UP001629113"/>
    </source>
</evidence>
<feature type="transmembrane region" description="Helical" evidence="1">
    <location>
        <begin position="188"/>
        <end position="211"/>
    </location>
</feature>
<feature type="transmembrane region" description="Helical" evidence="1">
    <location>
        <begin position="123"/>
        <end position="142"/>
    </location>
</feature>
<dbReference type="InterPro" id="IPR021840">
    <property type="entry name" value="DUF3433"/>
</dbReference>
<feature type="transmembrane region" description="Helical" evidence="1">
    <location>
        <begin position="573"/>
        <end position="592"/>
    </location>
</feature>
<reference evidence="2 3" key="1">
    <citation type="submission" date="2024-06" db="EMBL/GenBank/DDBJ databases">
        <title>Complete genome of Phlyctema vagabunda strain 19-DSS-EL-015.</title>
        <authorList>
            <person name="Fiorenzani C."/>
        </authorList>
    </citation>
    <scope>NUCLEOTIDE SEQUENCE [LARGE SCALE GENOMIC DNA]</scope>
    <source>
        <strain evidence="2 3">19-DSS-EL-015</strain>
    </source>
</reference>
<keyword evidence="1" id="KW-1133">Transmembrane helix</keyword>
<keyword evidence="1" id="KW-0812">Transmembrane</keyword>
<feature type="transmembrane region" description="Helical" evidence="1">
    <location>
        <begin position="1182"/>
        <end position="1201"/>
    </location>
</feature>
<protein>
    <submittedName>
        <fullName evidence="2">Uncharacterized protein</fullName>
    </submittedName>
</protein>
<feature type="transmembrane region" description="Helical" evidence="1">
    <location>
        <begin position="697"/>
        <end position="715"/>
    </location>
</feature>
<comment type="caution">
    <text evidence="2">The sequence shown here is derived from an EMBL/GenBank/DDBJ whole genome shotgun (WGS) entry which is preliminary data.</text>
</comment>
<feature type="transmembrane region" description="Helical" evidence="1">
    <location>
        <begin position="798"/>
        <end position="822"/>
    </location>
</feature>
<evidence type="ECO:0000256" key="1">
    <source>
        <dbReference type="SAM" id="Phobius"/>
    </source>
</evidence>
<organism evidence="2 3">
    <name type="scientific">Phlyctema vagabunda</name>
    <dbReference type="NCBI Taxonomy" id="108571"/>
    <lineage>
        <taxon>Eukaryota</taxon>
        <taxon>Fungi</taxon>
        <taxon>Dikarya</taxon>
        <taxon>Ascomycota</taxon>
        <taxon>Pezizomycotina</taxon>
        <taxon>Leotiomycetes</taxon>
        <taxon>Helotiales</taxon>
        <taxon>Dermateaceae</taxon>
        <taxon>Phlyctema</taxon>
    </lineage>
</organism>
<dbReference type="EMBL" id="JBFCZG010000003">
    <property type="protein sequence ID" value="KAL3424093.1"/>
    <property type="molecule type" value="Genomic_DNA"/>
</dbReference>
<keyword evidence="3" id="KW-1185">Reference proteome</keyword>
<dbReference type="PANTHER" id="PTHR37544">
    <property type="entry name" value="SPRAY-RELATED"/>
    <property type="match status" value="1"/>
</dbReference>
<feature type="transmembrane region" description="Helical" evidence="1">
    <location>
        <begin position="735"/>
        <end position="758"/>
    </location>
</feature>
<proteinExistence type="predicted"/>
<keyword evidence="1" id="KW-0472">Membrane</keyword>
<gene>
    <name evidence="2" type="ORF">PVAG01_03374</name>
</gene>
<feature type="transmembrane region" description="Helical" evidence="1">
    <location>
        <begin position="84"/>
        <end position="103"/>
    </location>
</feature>
<dbReference type="Proteomes" id="UP001629113">
    <property type="component" value="Unassembled WGS sequence"/>
</dbReference>
<dbReference type="Pfam" id="PF11915">
    <property type="entry name" value="DUF3433"/>
    <property type="match status" value="2"/>
</dbReference>
<evidence type="ECO:0000313" key="2">
    <source>
        <dbReference type="EMBL" id="KAL3424093.1"/>
    </source>
</evidence>